<evidence type="ECO:0000259" key="1">
    <source>
        <dbReference type="PROSITE" id="PS50883"/>
    </source>
</evidence>
<dbReference type="SUPFAM" id="SSF141868">
    <property type="entry name" value="EAL domain-like"/>
    <property type="match status" value="1"/>
</dbReference>
<dbReference type="InterPro" id="IPR035919">
    <property type="entry name" value="EAL_sf"/>
</dbReference>
<dbReference type="EMBL" id="POUW01000010">
    <property type="protein sequence ID" value="PNG03242.1"/>
    <property type="molecule type" value="Genomic_DNA"/>
</dbReference>
<dbReference type="Proteomes" id="UP000235897">
    <property type="component" value="Unassembled WGS sequence"/>
</dbReference>
<dbReference type="Gene3D" id="3.20.20.450">
    <property type="entry name" value="EAL domain"/>
    <property type="match status" value="1"/>
</dbReference>
<feature type="domain" description="EAL" evidence="1">
    <location>
        <begin position="8"/>
        <end position="66"/>
    </location>
</feature>
<name>A0A2N8SL71_STUST</name>
<sequence length="66" mass="7700">MNQRLLQRRQLEMDLRQAMAMGEMALQYQPRYRTNGMHIIGAEALVRWQHPQKGLLGPAHFIDLAV</sequence>
<comment type="caution">
    <text evidence="2">The sequence shown here is derived from an EMBL/GenBank/DDBJ whole genome shotgun (WGS) entry which is preliminary data.</text>
</comment>
<dbReference type="PROSITE" id="PS50883">
    <property type="entry name" value="EAL"/>
    <property type="match status" value="1"/>
</dbReference>
<proteinExistence type="predicted"/>
<protein>
    <recommendedName>
        <fullName evidence="1">EAL domain-containing protein</fullName>
    </recommendedName>
</protein>
<dbReference type="OrthoDB" id="9812358at2"/>
<dbReference type="RefSeq" id="WP_102847581.1">
    <property type="nucleotide sequence ID" value="NZ_POUW01000010.1"/>
</dbReference>
<dbReference type="AlphaFoldDB" id="A0A2N8SL71"/>
<gene>
    <name evidence="2" type="ORF">CXL00_20890</name>
</gene>
<dbReference type="PANTHER" id="PTHR44757">
    <property type="entry name" value="DIGUANYLATE CYCLASE DGCP"/>
    <property type="match status" value="1"/>
</dbReference>
<dbReference type="InterPro" id="IPR001633">
    <property type="entry name" value="EAL_dom"/>
</dbReference>
<evidence type="ECO:0000313" key="3">
    <source>
        <dbReference type="Proteomes" id="UP000235897"/>
    </source>
</evidence>
<dbReference type="PANTHER" id="PTHR44757:SF10">
    <property type="entry name" value="MEMBRANE PROTEIN"/>
    <property type="match status" value="1"/>
</dbReference>
<reference evidence="2 3" key="1">
    <citation type="submission" date="2018-01" db="EMBL/GenBank/DDBJ databases">
        <title>Denitrification phenotypes of diverse strains of Pseudomonas stutzeri.</title>
        <authorList>
            <person name="Milligan D.A."/>
            <person name="Bergaust L."/>
            <person name="Bakken L.R."/>
            <person name="Frostegard A."/>
        </authorList>
    </citation>
    <scope>NUCLEOTIDE SEQUENCE [LARGE SCALE GENOMIC DNA]</scope>
    <source>
        <strain evidence="2 3">28a3</strain>
    </source>
</reference>
<dbReference type="InterPro" id="IPR052155">
    <property type="entry name" value="Biofilm_reg_signaling"/>
</dbReference>
<organism evidence="2 3">
    <name type="scientific">Stutzerimonas stutzeri</name>
    <name type="common">Pseudomonas stutzeri</name>
    <dbReference type="NCBI Taxonomy" id="316"/>
    <lineage>
        <taxon>Bacteria</taxon>
        <taxon>Pseudomonadati</taxon>
        <taxon>Pseudomonadota</taxon>
        <taxon>Gammaproteobacteria</taxon>
        <taxon>Pseudomonadales</taxon>
        <taxon>Pseudomonadaceae</taxon>
        <taxon>Stutzerimonas</taxon>
    </lineage>
</organism>
<evidence type="ECO:0000313" key="2">
    <source>
        <dbReference type="EMBL" id="PNG03242.1"/>
    </source>
</evidence>
<accession>A0A2N8SL71</accession>
<dbReference type="Pfam" id="PF00563">
    <property type="entry name" value="EAL"/>
    <property type="match status" value="1"/>
</dbReference>